<organism evidence="2 3">
    <name type="scientific">Streptomyces gossypii</name>
    <dbReference type="NCBI Taxonomy" id="2883101"/>
    <lineage>
        <taxon>Bacteria</taxon>
        <taxon>Bacillati</taxon>
        <taxon>Actinomycetota</taxon>
        <taxon>Actinomycetes</taxon>
        <taxon>Kitasatosporales</taxon>
        <taxon>Streptomycetaceae</taxon>
        <taxon>Streptomyces</taxon>
    </lineage>
</organism>
<keyword evidence="3" id="KW-1185">Reference proteome</keyword>
<proteinExistence type="predicted"/>
<dbReference type="EMBL" id="JAJAGO010000019">
    <property type="protein sequence ID" value="MCT2594260.1"/>
    <property type="molecule type" value="Genomic_DNA"/>
</dbReference>
<name>A0ABT2K270_9ACTN</name>
<evidence type="ECO:0000313" key="3">
    <source>
        <dbReference type="Proteomes" id="UP001156389"/>
    </source>
</evidence>
<feature type="region of interest" description="Disordered" evidence="1">
    <location>
        <begin position="1"/>
        <end position="49"/>
    </location>
</feature>
<accession>A0ABT2K270</accession>
<feature type="compositionally biased region" description="Polar residues" evidence="1">
    <location>
        <begin position="1"/>
        <end position="12"/>
    </location>
</feature>
<dbReference type="Proteomes" id="UP001156389">
    <property type="component" value="Unassembled WGS sequence"/>
</dbReference>
<evidence type="ECO:0000313" key="2">
    <source>
        <dbReference type="EMBL" id="MCT2594260.1"/>
    </source>
</evidence>
<dbReference type="RefSeq" id="WP_260221589.1">
    <property type="nucleotide sequence ID" value="NZ_JAJAGO010000019.1"/>
</dbReference>
<comment type="caution">
    <text evidence="2">The sequence shown here is derived from an EMBL/GenBank/DDBJ whole genome shotgun (WGS) entry which is preliminary data.</text>
</comment>
<gene>
    <name evidence="2" type="ORF">LHJ74_30870</name>
</gene>
<sequence>MAKNGYTESTNPDDCGHPNMQPVIYRTEEEPTKDQQGAECPGCDESWPK</sequence>
<protein>
    <submittedName>
        <fullName evidence="2">Uncharacterized protein</fullName>
    </submittedName>
</protein>
<reference evidence="2 3" key="1">
    <citation type="submission" date="2021-10" db="EMBL/GenBank/DDBJ databases">
        <title>Streptomyces gossypii sp. nov., isolated from soil collected from cotton field.</title>
        <authorList>
            <person name="Ge X."/>
            <person name="Chen X."/>
            <person name="Liu W."/>
        </authorList>
    </citation>
    <scope>NUCLEOTIDE SEQUENCE [LARGE SCALE GENOMIC DNA]</scope>
    <source>
        <strain evidence="2 3">N2-109</strain>
    </source>
</reference>
<evidence type="ECO:0000256" key="1">
    <source>
        <dbReference type="SAM" id="MobiDB-lite"/>
    </source>
</evidence>